<dbReference type="AlphaFoldDB" id="A0A4Y2AEG8"/>
<dbReference type="Proteomes" id="UP000499080">
    <property type="component" value="Unassembled WGS sequence"/>
</dbReference>
<name>A0A4Y2AEG8_ARAVE</name>
<feature type="compositionally biased region" description="Polar residues" evidence="1">
    <location>
        <begin position="140"/>
        <end position="152"/>
    </location>
</feature>
<organism evidence="2 4">
    <name type="scientific">Araneus ventricosus</name>
    <name type="common">Orbweaver spider</name>
    <name type="synonym">Epeira ventricosa</name>
    <dbReference type="NCBI Taxonomy" id="182803"/>
    <lineage>
        <taxon>Eukaryota</taxon>
        <taxon>Metazoa</taxon>
        <taxon>Ecdysozoa</taxon>
        <taxon>Arthropoda</taxon>
        <taxon>Chelicerata</taxon>
        <taxon>Arachnida</taxon>
        <taxon>Araneae</taxon>
        <taxon>Araneomorphae</taxon>
        <taxon>Entelegynae</taxon>
        <taxon>Araneoidea</taxon>
        <taxon>Araneidae</taxon>
        <taxon>Araneus</taxon>
    </lineage>
</organism>
<feature type="region of interest" description="Disordered" evidence="1">
    <location>
        <begin position="43"/>
        <end position="65"/>
    </location>
</feature>
<protein>
    <submittedName>
        <fullName evidence="2">Uncharacterized protein</fullName>
    </submittedName>
</protein>
<evidence type="ECO:0000313" key="3">
    <source>
        <dbReference type="EMBL" id="GBL78207.1"/>
    </source>
</evidence>
<evidence type="ECO:0000256" key="1">
    <source>
        <dbReference type="SAM" id="MobiDB-lite"/>
    </source>
</evidence>
<dbReference type="EMBL" id="BGPR01156232">
    <property type="protein sequence ID" value="GBL78207.1"/>
    <property type="molecule type" value="Genomic_DNA"/>
</dbReference>
<proteinExistence type="predicted"/>
<evidence type="ECO:0000313" key="2">
    <source>
        <dbReference type="EMBL" id="GBL78120.1"/>
    </source>
</evidence>
<feature type="region of interest" description="Disordered" evidence="1">
    <location>
        <begin position="115"/>
        <end position="152"/>
    </location>
</feature>
<reference evidence="2 4" key="1">
    <citation type="journal article" date="2019" name="Sci. Rep.">
        <title>Orb-weaving spider Araneus ventricosus genome elucidates the spidroin gene catalogue.</title>
        <authorList>
            <person name="Kono N."/>
            <person name="Nakamura H."/>
            <person name="Ohtoshi R."/>
            <person name="Moran D.A.P."/>
            <person name="Shinohara A."/>
            <person name="Yoshida Y."/>
            <person name="Fujiwara M."/>
            <person name="Mori M."/>
            <person name="Tomita M."/>
            <person name="Arakawa K."/>
        </authorList>
    </citation>
    <scope>NUCLEOTIDE SEQUENCE [LARGE SCALE GENOMIC DNA]</scope>
</reference>
<accession>A0A4Y2AEG8</accession>
<keyword evidence="4" id="KW-1185">Reference proteome</keyword>
<gene>
    <name evidence="3" type="ORF">AVEN_217040_1</name>
    <name evidence="2" type="ORF">AVEN_23780_1</name>
</gene>
<sequence>MIGNATKTKPRSQSKHHQINGKANLLLTEQTPQTFISLTRTCPPHTAVRHSPDTSSTPSDGMTEVLFGGDEYQISPQTGRDHLSRCNCQGGDHLNGGFVKRHTTRYLYIHEEKRGEGGLGAVPHPGSHPGKRRKQRLQDSRSVTSAENAPNL</sequence>
<evidence type="ECO:0000313" key="4">
    <source>
        <dbReference type="Proteomes" id="UP000499080"/>
    </source>
</evidence>
<comment type="caution">
    <text evidence="2">The sequence shown here is derived from an EMBL/GenBank/DDBJ whole genome shotgun (WGS) entry which is preliminary data.</text>
</comment>
<dbReference type="EMBL" id="BGPR01156206">
    <property type="protein sequence ID" value="GBL78120.1"/>
    <property type="molecule type" value="Genomic_DNA"/>
</dbReference>